<dbReference type="PANTHER" id="PTHR43031">
    <property type="entry name" value="FAD-DEPENDENT OXIDOREDUCTASE"/>
    <property type="match status" value="1"/>
</dbReference>
<dbReference type="SMART" id="SM00450">
    <property type="entry name" value="RHOD"/>
    <property type="match status" value="1"/>
</dbReference>
<dbReference type="KEGG" id="nneo:PQG83_16535"/>
<dbReference type="Pfam" id="PF00581">
    <property type="entry name" value="Rhodanese"/>
    <property type="match status" value="1"/>
</dbReference>
<dbReference type="CDD" id="cd00158">
    <property type="entry name" value="RHOD"/>
    <property type="match status" value="1"/>
</dbReference>
<dbReference type="EMBL" id="CP116968">
    <property type="protein sequence ID" value="WNM61346.1"/>
    <property type="molecule type" value="Genomic_DNA"/>
</dbReference>
<protein>
    <submittedName>
        <fullName evidence="2">Rhodanese-like domain-containing protein</fullName>
    </submittedName>
</protein>
<name>A0AA96GPP0_9BACT</name>
<evidence type="ECO:0000259" key="1">
    <source>
        <dbReference type="PROSITE" id="PS50206"/>
    </source>
</evidence>
<dbReference type="PANTHER" id="PTHR43031:SF16">
    <property type="entry name" value="OXIDOREDUCTASE"/>
    <property type="match status" value="1"/>
</dbReference>
<organism evidence="2 3">
    <name type="scientific">Candidatus Nitrospira neomarina</name>
    <dbReference type="NCBI Taxonomy" id="3020899"/>
    <lineage>
        <taxon>Bacteria</taxon>
        <taxon>Pseudomonadati</taxon>
        <taxon>Nitrospirota</taxon>
        <taxon>Nitrospiria</taxon>
        <taxon>Nitrospirales</taxon>
        <taxon>Nitrospiraceae</taxon>
        <taxon>Nitrospira</taxon>
    </lineage>
</organism>
<dbReference type="Gene3D" id="3.40.250.10">
    <property type="entry name" value="Rhodanese-like domain"/>
    <property type="match status" value="1"/>
</dbReference>
<dbReference type="RefSeq" id="WP_312743368.1">
    <property type="nucleotide sequence ID" value="NZ_CP116968.1"/>
</dbReference>
<reference evidence="2 3" key="1">
    <citation type="submission" date="2023-01" db="EMBL/GenBank/DDBJ databases">
        <title>Cultivation and genomic characterization of new, ubiquitous marine nitrite-oxidizing bacteria from the Nitrospirales.</title>
        <authorList>
            <person name="Mueller A.J."/>
            <person name="Daebeler A."/>
            <person name="Herbold C.W."/>
            <person name="Kirkegaard R.H."/>
            <person name="Daims H."/>
        </authorList>
    </citation>
    <scope>NUCLEOTIDE SEQUENCE [LARGE SCALE GENOMIC DNA]</scope>
    <source>
        <strain evidence="2 3">DK</strain>
    </source>
</reference>
<dbReference type="InterPro" id="IPR001307">
    <property type="entry name" value="Thiosulphate_STrfase_CS"/>
</dbReference>
<dbReference type="PROSITE" id="PS50206">
    <property type="entry name" value="RHODANESE_3"/>
    <property type="match status" value="1"/>
</dbReference>
<dbReference type="Proteomes" id="UP001302494">
    <property type="component" value="Chromosome"/>
</dbReference>
<dbReference type="PROSITE" id="PS00380">
    <property type="entry name" value="RHODANESE_1"/>
    <property type="match status" value="1"/>
</dbReference>
<sequence>MNAYQGAVVPAPTYGSHYIYGQSGHGRRQYRSQSDGKARGNFIDERIPRSHLVQLCGEMLTPKVWKPTSNFLTGLPFSPYFDTILHWCFGLIVFTTLVSCSEKGLSDMTPEQLLASIEKQTAPVIVDVRSQSEYDAGHVPGAVHLPFYGLWSRHKETNATPKDTIVVYCEHGPRAWIGKFALWTVGYKNIVYLDGHMSGWKQRGLPMKNRAE</sequence>
<evidence type="ECO:0000313" key="3">
    <source>
        <dbReference type="Proteomes" id="UP001302494"/>
    </source>
</evidence>
<dbReference type="GO" id="GO:0004792">
    <property type="term" value="F:thiosulfate-cyanide sulfurtransferase activity"/>
    <property type="evidence" value="ECO:0007669"/>
    <property type="project" value="InterPro"/>
</dbReference>
<keyword evidence="3" id="KW-1185">Reference proteome</keyword>
<feature type="domain" description="Rhodanese" evidence="1">
    <location>
        <begin position="119"/>
        <end position="209"/>
    </location>
</feature>
<evidence type="ECO:0000313" key="2">
    <source>
        <dbReference type="EMBL" id="WNM61346.1"/>
    </source>
</evidence>
<dbReference type="InterPro" id="IPR001763">
    <property type="entry name" value="Rhodanese-like_dom"/>
</dbReference>
<dbReference type="InterPro" id="IPR050229">
    <property type="entry name" value="GlpE_sulfurtransferase"/>
</dbReference>
<proteinExistence type="predicted"/>
<dbReference type="InterPro" id="IPR036873">
    <property type="entry name" value="Rhodanese-like_dom_sf"/>
</dbReference>
<gene>
    <name evidence="2" type="ORF">PQG83_16535</name>
</gene>
<dbReference type="AlphaFoldDB" id="A0AA96GPP0"/>
<dbReference type="SUPFAM" id="SSF52821">
    <property type="entry name" value="Rhodanese/Cell cycle control phosphatase"/>
    <property type="match status" value="1"/>
</dbReference>
<accession>A0AA96GPP0</accession>